<evidence type="ECO:0000259" key="10">
    <source>
        <dbReference type="Pfam" id="PF21088"/>
    </source>
</evidence>
<evidence type="ECO:0000256" key="6">
    <source>
        <dbReference type="ARBA" id="ARBA00023136"/>
    </source>
</evidence>
<dbReference type="InterPro" id="IPR023408">
    <property type="entry name" value="MscS_beta-dom_sf"/>
</dbReference>
<evidence type="ECO:0000256" key="2">
    <source>
        <dbReference type="ARBA" id="ARBA00008017"/>
    </source>
</evidence>
<evidence type="ECO:0000259" key="8">
    <source>
        <dbReference type="Pfam" id="PF00924"/>
    </source>
</evidence>
<feature type="transmembrane region" description="Helical" evidence="7">
    <location>
        <begin position="135"/>
        <end position="153"/>
    </location>
</feature>
<feature type="domain" description="Mechanosensitive ion channel transmembrane helices 2/3" evidence="10">
    <location>
        <begin position="134"/>
        <end position="175"/>
    </location>
</feature>
<evidence type="ECO:0000256" key="5">
    <source>
        <dbReference type="ARBA" id="ARBA00022989"/>
    </source>
</evidence>
<evidence type="ECO:0000256" key="1">
    <source>
        <dbReference type="ARBA" id="ARBA00004651"/>
    </source>
</evidence>
<feature type="transmembrane region" description="Helical" evidence="7">
    <location>
        <begin position="96"/>
        <end position="114"/>
    </location>
</feature>
<dbReference type="InterPro" id="IPR045042">
    <property type="entry name" value="YnaI-like"/>
</dbReference>
<evidence type="ECO:0000256" key="3">
    <source>
        <dbReference type="ARBA" id="ARBA00022475"/>
    </source>
</evidence>
<dbReference type="InterPro" id="IPR049278">
    <property type="entry name" value="MS_channel_C"/>
</dbReference>
<keyword evidence="4 7" id="KW-0812">Transmembrane</keyword>
<dbReference type="RefSeq" id="WP_205157071.1">
    <property type="nucleotide sequence ID" value="NZ_JAFEUM010000001.1"/>
</dbReference>
<organism evidence="11 12">
    <name type="scientific">Vibrio ulleungensis</name>
    <dbReference type="NCBI Taxonomy" id="2807619"/>
    <lineage>
        <taxon>Bacteria</taxon>
        <taxon>Pseudomonadati</taxon>
        <taxon>Pseudomonadota</taxon>
        <taxon>Gammaproteobacteria</taxon>
        <taxon>Vibrionales</taxon>
        <taxon>Vibrionaceae</taxon>
        <taxon>Vibrio</taxon>
    </lineage>
</organism>
<dbReference type="Gene3D" id="1.10.287.1260">
    <property type="match status" value="1"/>
</dbReference>
<dbReference type="InterPro" id="IPR010920">
    <property type="entry name" value="LSM_dom_sf"/>
</dbReference>
<keyword evidence="3" id="KW-1003">Cell membrane</keyword>
<dbReference type="InterPro" id="IPR011066">
    <property type="entry name" value="MscS_channel_C_sf"/>
</dbReference>
<dbReference type="SUPFAM" id="SSF82861">
    <property type="entry name" value="Mechanosensitive channel protein MscS (YggB), transmembrane region"/>
    <property type="match status" value="1"/>
</dbReference>
<name>A0ABS2HI15_9VIBR</name>
<evidence type="ECO:0000256" key="4">
    <source>
        <dbReference type="ARBA" id="ARBA00022692"/>
    </source>
</evidence>
<evidence type="ECO:0000313" key="12">
    <source>
        <dbReference type="Proteomes" id="UP000809621"/>
    </source>
</evidence>
<feature type="transmembrane region" description="Helical" evidence="7">
    <location>
        <begin position="66"/>
        <end position="84"/>
    </location>
</feature>
<dbReference type="PROSITE" id="PS01246">
    <property type="entry name" value="UPF0003"/>
    <property type="match status" value="1"/>
</dbReference>
<accession>A0ABS2HI15</accession>
<keyword evidence="5 7" id="KW-1133">Transmembrane helix</keyword>
<dbReference type="InterPro" id="IPR049142">
    <property type="entry name" value="MS_channel_1st"/>
</dbReference>
<comment type="subcellular location">
    <subcellularLocation>
        <location evidence="1">Cell membrane</location>
        <topology evidence="1">Multi-pass membrane protein</topology>
    </subcellularLocation>
</comment>
<evidence type="ECO:0000256" key="7">
    <source>
        <dbReference type="SAM" id="Phobius"/>
    </source>
</evidence>
<protein>
    <submittedName>
        <fullName evidence="11">Mechanosensitive ion channel family protein</fullName>
    </submittedName>
</protein>
<evidence type="ECO:0000259" key="9">
    <source>
        <dbReference type="Pfam" id="PF21082"/>
    </source>
</evidence>
<proteinExistence type="inferred from homology"/>
<dbReference type="Pfam" id="PF00924">
    <property type="entry name" value="MS_channel_2nd"/>
    <property type="match status" value="1"/>
</dbReference>
<gene>
    <name evidence="11" type="ORF">JQC93_03550</name>
</gene>
<dbReference type="InterPro" id="IPR011014">
    <property type="entry name" value="MscS_channel_TM-2"/>
</dbReference>
<dbReference type="EMBL" id="JAFEUM010000001">
    <property type="protein sequence ID" value="MBM7035472.1"/>
    <property type="molecule type" value="Genomic_DNA"/>
</dbReference>
<dbReference type="Gene3D" id="2.30.30.60">
    <property type="match status" value="1"/>
</dbReference>
<feature type="transmembrane region" description="Helical" evidence="7">
    <location>
        <begin position="13"/>
        <end position="33"/>
    </location>
</feature>
<evidence type="ECO:0000313" key="11">
    <source>
        <dbReference type="EMBL" id="MBM7035472.1"/>
    </source>
</evidence>
<feature type="domain" description="Mechanosensitive ion channel MscS C-terminal" evidence="9">
    <location>
        <begin position="254"/>
        <end position="337"/>
    </location>
</feature>
<dbReference type="Pfam" id="PF21088">
    <property type="entry name" value="MS_channel_1st"/>
    <property type="match status" value="1"/>
</dbReference>
<dbReference type="Pfam" id="PF21082">
    <property type="entry name" value="MS_channel_3rd"/>
    <property type="match status" value="1"/>
</dbReference>
<dbReference type="SUPFAM" id="SSF82689">
    <property type="entry name" value="Mechanosensitive channel protein MscS (YggB), C-terminal domain"/>
    <property type="match status" value="1"/>
</dbReference>
<reference evidence="11 12" key="1">
    <citation type="submission" date="2021-02" db="EMBL/GenBank/DDBJ databases">
        <authorList>
            <person name="Park J.-S."/>
        </authorList>
    </citation>
    <scope>NUCLEOTIDE SEQUENCE [LARGE SCALE GENOMIC DNA]</scope>
    <source>
        <strain evidence="11 12">188UL20-2</strain>
    </source>
</reference>
<feature type="domain" description="Mechanosensitive ion channel MscS" evidence="8">
    <location>
        <begin position="176"/>
        <end position="245"/>
    </location>
</feature>
<sequence length="360" mass="40881">MDRIEFFTSHPDFLWVNEVLTITLFSSVAWIVWRLFIGRLERHTSDSAESRVHAIIHSIKTPISTLIWLWPGTISLGLILGNYFDYSLNFLDTTKHALVVFTLAWISYRLSTNIEINVIARGKHDATTINGIGKLSRMIIIVIGLVSVLQSMGLSLSGVMTMGGVGGLVAGFAAKDLLSNFFGGWMIYFDKPFKVGDWIRSPDRSIEGTVERIGWRMSVIRTFDKRPLYIPNAIFSSIVVENPSRMTNRRIKETIGIRYDDAEKMHTIIKAVKQMLRNHPAIDTRQTMIVNFDSFGPSSLDFFIYTFTKTVNWIEFHEVKQDVLLKVIQIIHQQGADVAFPTQTLKIDPAAEPEISNIVR</sequence>
<dbReference type="PANTHER" id="PTHR43634:SF2">
    <property type="entry name" value="LOW CONDUCTANCE MECHANOSENSITIVE CHANNEL YNAI"/>
    <property type="match status" value="1"/>
</dbReference>
<dbReference type="InterPro" id="IPR006686">
    <property type="entry name" value="MscS_channel_CS"/>
</dbReference>
<comment type="similarity">
    <text evidence="2">Belongs to the MscS (TC 1.A.23) family.</text>
</comment>
<keyword evidence="6 7" id="KW-0472">Membrane</keyword>
<dbReference type="InterPro" id="IPR006685">
    <property type="entry name" value="MscS_channel_2nd"/>
</dbReference>
<dbReference type="Gene3D" id="3.30.70.100">
    <property type="match status" value="1"/>
</dbReference>
<keyword evidence="12" id="KW-1185">Reference proteome</keyword>
<dbReference type="SUPFAM" id="SSF50182">
    <property type="entry name" value="Sm-like ribonucleoproteins"/>
    <property type="match status" value="1"/>
</dbReference>
<dbReference type="PANTHER" id="PTHR43634">
    <property type="entry name" value="OW CONDUCTANCE MECHANOSENSITIVE CHANNEL"/>
    <property type="match status" value="1"/>
</dbReference>
<comment type="caution">
    <text evidence="11">The sequence shown here is derived from an EMBL/GenBank/DDBJ whole genome shotgun (WGS) entry which is preliminary data.</text>
</comment>
<dbReference type="Proteomes" id="UP000809621">
    <property type="component" value="Unassembled WGS sequence"/>
</dbReference>